<dbReference type="EMBL" id="JAIXCQ010000001">
    <property type="protein sequence ID" value="MCA5891877.1"/>
    <property type="molecule type" value="Genomic_DNA"/>
</dbReference>
<reference evidence="1 2" key="1">
    <citation type="submission" date="2021-09" db="EMBL/GenBank/DDBJ databases">
        <title>Isoptericola luteus sp. nov., a novel bacterium isolated from Harbin, the capital city of Heilongjiang province.</title>
        <authorList>
            <person name="Li J."/>
        </authorList>
    </citation>
    <scope>NUCLEOTIDE SEQUENCE [LARGE SCALE GENOMIC DNA]</scope>
    <source>
        <strain evidence="1 2">NEAU-Y5</strain>
    </source>
</reference>
<keyword evidence="2" id="KW-1185">Reference proteome</keyword>
<gene>
    <name evidence="1" type="ORF">LEP48_00740</name>
</gene>
<dbReference type="Proteomes" id="UP001319870">
    <property type="component" value="Unassembled WGS sequence"/>
</dbReference>
<name>A0ABS7ZBN2_9MICO</name>
<evidence type="ECO:0000313" key="2">
    <source>
        <dbReference type="Proteomes" id="UP001319870"/>
    </source>
</evidence>
<comment type="caution">
    <text evidence="1">The sequence shown here is derived from an EMBL/GenBank/DDBJ whole genome shotgun (WGS) entry which is preliminary data.</text>
</comment>
<sequence length="147" mass="15791">MTTEELAAAKEGLAAKEAAHEDWIAQSVRCLREKGWEGVTADAGGLSYETLPRDQAGAFTDDMAACEDAVGPGPYDEPLTRAEVAVVYDRWVDAKACLEGLGHEISEPPSVNVFIDDYLHGDDGPWSPFAELPAGVALDRVKQTCPE</sequence>
<evidence type="ECO:0008006" key="3">
    <source>
        <dbReference type="Google" id="ProtNLM"/>
    </source>
</evidence>
<organism evidence="1 2">
    <name type="scientific">Isoptericola luteus</name>
    <dbReference type="NCBI Taxonomy" id="2879484"/>
    <lineage>
        <taxon>Bacteria</taxon>
        <taxon>Bacillati</taxon>
        <taxon>Actinomycetota</taxon>
        <taxon>Actinomycetes</taxon>
        <taxon>Micrococcales</taxon>
        <taxon>Promicromonosporaceae</taxon>
        <taxon>Isoptericola</taxon>
    </lineage>
</organism>
<accession>A0ABS7ZBN2</accession>
<proteinExistence type="predicted"/>
<dbReference type="RefSeq" id="WP_225563602.1">
    <property type="nucleotide sequence ID" value="NZ_JAIXCQ010000001.1"/>
</dbReference>
<evidence type="ECO:0000313" key="1">
    <source>
        <dbReference type="EMBL" id="MCA5891877.1"/>
    </source>
</evidence>
<protein>
    <recommendedName>
        <fullName evidence="3">Lipoprotein</fullName>
    </recommendedName>
</protein>